<dbReference type="STRING" id="706570.PT85_07570"/>
<keyword evidence="1" id="KW-0449">Lipoprotein</keyword>
<dbReference type="RefSeq" id="WP_039606317.1">
    <property type="nucleotide sequence ID" value="NZ_FMUP01000001.1"/>
</dbReference>
<evidence type="ECO:0000313" key="3">
    <source>
        <dbReference type="Proteomes" id="UP000030980"/>
    </source>
</evidence>
<evidence type="ECO:0000313" key="4">
    <source>
        <dbReference type="Proteomes" id="UP000186079"/>
    </source>
</evidence>
<keyword evidence="3" id="KW-1185">Reference proteome</keyword>
<accession>A0A0B3BN22</accession>
<dbReference type="PATRIC" id="fig|706570.3.peg.2522"/>
<dbReference type="InterPro" id="IPR032608">
    <property type="entry name" value="DUF4892"/>
</dbReference>
<gene>
    <name evidence="1" type="ORF">PT85_07570</name>
    <name evidence="2" type="ORF">SAMN05421672_10482</name>
</gene>
<evidence type="ECO:0000313" key="1">
    <source>
        <dbReference type="EMBL" id="KHO65883.1"/>
    </source>
</evidence>
<reference evidence="2 4" key="2">
    <citation type="submission" date="2017-01" db="EMBL/GenBank/DDBJ databases">
        <authorList>
            <person name="Mah S.A."/>
            <person name="Swanson W.J."/>
            <person name="Moy G.W."/>
            <person name="Vacquier V.D."/>
        </authorList>
    </citation>
    <scope>NUCLEOTIDE SEQUENCE [LARGE SCALE GENOMIC DNA]</scope>
    <source>
        <strain evidence="2 4">ATCC 29606</strain>
    </source>
</reference>
<dbReference type="Proteomes" id="UP000186079">
    <property type="component" value="Unassembled WGS sequence"/>
</dbReference>
<dbReference type="EMBL" id="JTAK01000002">
    <property type="protein sequence ID" value="KHO65883.1"/>
    <property type="molecule type" value="Genomic_DNA"/>
</dbReference>
<protein>
    <submittedName>
        <fullName evidence="1">Lipoprotein</fullName>
    </submittedName>
</protein>
<proteinExistence type="predicted"/>
<reference evidence="1 3" key="1">
    <citation type="submission" date="2014-11" db="EMBL/GenBank/DDBJ databases">
        <title>Genome sequence of Pseudomonas tuomuerensis JCM 14085.</title>
        <authorList>
            <person name="Shin S.-K."/>
            <person name="Yi H."/>
        </authorList>
    </citation>
    <scope>NUCLEOTIDE SEQUENCE [LARGE SCALE GENOMIC DNA]</scope>
    <source>
        <strain evidence="1 3">JCM 14085</strain>
    </source>
</reference>
<sequence>MRQFLIGSLFLNLIALPVTYAEEVRLPELPVPQQAQLSEARESEGVQRVYPQASISRISGRLRIDQSIETRGRLTALTWELPDERHLGEAFAQARLALLEQGAQLLYWCEGRDCGSSSLWANSIFGNARLYGPDNQQGYMLLRLDEPRADSLLALYMITRGNRRAYLHAERLDADAPLGRVLPSAATLLRQLREHGSLALRDLSGEPDPEWVSVLVRALNLDSTLRVSLAGPQAAAWRDALVARNVRAGRLELAANGGDGLRIELLR</sequence>
<dbReference type="Pfam" id="PF16234">
    <property type="entry name" value="DUF4892"/>
    <property type="match status" value="1"/>
</dbReference>
<accession>A0A0B2D801</accession>
<dbReference type="Proteomes" id="UP000030980">
    <property type="component" value="Unassembled WGS sequence"/>
</dbReference>
<organism evidence="1 3">
    <name type="scientific">Pseudomonas flexibilis</name>
    <dbReference type="NCBI Taxonomy" id="706570"/>
    <lineage>
        <taxon>Bacteria</taxon>
        <taxon>Pseudomonadati</taxon>
        <taxon>Pseudomonadota</taxon>
        <taxon>Gammaproteobacteria</taxon>
        <taxon>Pseudomonadales</taxon>
        <taxon>Pseudomonadaceae</taxon>
        <taxon>Pseudomonas</taxon>
    </lineage>
</organism>
<dbReference type="AlphaFoldDB" id="A0A0B3BN22"/>
<dbReference type="OrthoDB" id="5741786at2"/>
<name>A0A0B3BN22_9PSED</name>
<dbReference type="EMBL" id="FTMC01000004">
    <property type="protein sequence ID" value="SIQ22162.1"/>
    <property type="molecule type" value="Genomic_DNA"/>
</dbReference>
<evidence type="ECO:0000313" key="2">
    <source>
        <dbReference type="EMBL" id="SIQ22162.1"/>
    </source>
</evidence>